<gene>
    <name evidence="1" type="ORF">BG845_05909</name>
</gene>
<name>A0A1L8QA81_PSEAH</name>
<dbReference type="Proteomes" id="UP000194360">
    <property type="component" value="Unassembled WGS sequence"/>
</dbReference>
<sequence length="179" mass="19487">MSETFGVTESGQAAGRIRELVRRIAVEVLGTTESEVPIPGFTIFPDRRLDDPLAGVRAALLTRTVAEAQLYDYARSARAAGRSWDEIGAVLGLPTGGVPVGEAAFDWLVCGRVPDPEREGIRSWRTPSAYWRCTTCGEQVTDDGPFESHPTDNETGHADTCTRHRADVAAWVERTGVED</sequence>
<dbReference type="AlphaFoldDB" id="A0A1L8QA81"/>
<dbReference type="EMBL" id="MIGB01000048">
    <property type="protein sequence ID" value="OSY35698.1"/>
    <property type="molecule type" value="Genomic_DNA"/>
</dbReference>
<evidence type="ECO:0000313" key="1">
    <source>
        <dbReference type="EMBL" id="OSY35698.1"/>
    </source>
</evidence>
<proteinExistence type="predicted"/>
<protein>
    <submittedName>
        <fullName evidence="1">Uncharacterized protein</fullName>
    </submittedName>
</protein>
<dbReference type="OrthoDB" id="4556077at2"/>
<dbReference type="STRING" id="2074.BG845_05909"/>
<dbReference type="RefSeq" id="WP_073577567.1">
    <property type="nucleotide sequence ID" value="NZ_AP018920.1"/>
</dbReference>
<reference evidence="1 2" key="1">
    <citation type="submission" date="2016-09" db="EMBL/GenBank/DDBJ databases">
        <title>Pseudonocardia autotrophica DSM535, a candidate organism with high potential of specific P450 cytochromes.</title>
        <authorList>
            <person name="Grumaz C."/>
            <person name="Vainshtein Y."/>
            <person name="Kirstahler P."/>
            <person name="Sohn K."/>
        </authorList>
    </citation>
    <scope>NUCLEOTIDE SEQUENCE [LARGE SCALE GENOMIC DNA]</scope>
    <source>
        <strain evidence="1 2">DSM 535</strain>
    </source>
</reference>
<keyword evidence="2" id="KW-1185">Reference proteome</keyword>
<organism evidence="1 2">
    <name type="scientific">Pseudonocardia autotrophica</name>
    <name type="common">Amycolata autotrophica</name>
    <name type="synonym">Nocardia autotrophica</name>
    <dbReference type="NCBI Taxonomy" id="2074"/>
    <lineage>
        <taxon>Bacteria</taxon>
        <taxon>Bacillati</taxon>
        <taxon>Actinomycetota</taxon>
        <taxon>Actinomycetes</taxon>
        <taxon>Pseudonocardiales</taxon>
        <taxon>Pseudonocardiaceae</taxon>
        <taxon>Pseudonocardia</taxon>
    </lineage>
</organism>
<evidence type="ECO:0000313" key="2">
    <source>
        <dbReference type="Proteomes" id="UP000194360"/>
    </source>
</evidence>
<accession>A0A1L8QA81</accession>
<comment type="caution">
    <text evidence="1">The sequence shown here is derived from an EMBL/GenBank/DDBJ whole genome shotgun (WGS) entry which is preliminary data.</text>
</comment>